<keyword evidence="3" id="KW-0411">Iron-sulfur</keyword>
<feature type="domain" description="4Fe-4S ferredoxin-type" evidence="4">
    <location>
        <begin position="340"/>
        <end position="368"/>
    </location>
</feature>
<dbReference type="PROSITE" id="PS00198">
    <property type="entry name" value="4FE4S_FER_1"/>
    <property type="match status" value="2"/>
</dbReference>
<dbReference type="InterPro" id="IPR017900">
    <property type="entry name" value="4Fe4S_Fe_S_CS"/>
</dbReference>
<keyword evidence="1" id="KW-0479">Metal-binding</keyword>
<dbReference type="OrthoDB" id="9795302at2"/>
<dbReference type="PANTHER" id="PTHR40447">
    <property type="entry name" value="ANAEROBIC SULFITE REDUCTASE SUBUNIT A"/>
    <property type="match status" value="1"/>
</dbReference>
<evidence type="ECO:0000313" key="5">
    <source>
        <dbReference type="EMBL" id="RCX29910.1"/>
    </source>
</evidence>
<dbReference type="PROSITE" id="PS51379">
    <property type="entry name" value="4FE4S_FER_2"/>
    <property type="match status" value="2"/>
</dbReference>
<dbReference type="Pfam" id="PF17179">
    <property type="entry name" value="Fer4_22"/>
    <property type="match status" value="1"/>
</dbReference>
<dbReference type="PANTHER" id="PTHR40447:SF1">
    <property type="entry name" value="ANAEROBIC SULFITE REDUCTASE SUBUNIT A"/>
    <property type="match status" value="1"/>
</dbReference>
<gene>
    <name evidence="5" type="ORF">DFQ59_106142</name>
</gene>
<evidence type="ECO:0000256" key="2">
    <source>
        <dbReference type="ARBA" id="ARBA00023004"/>
    </source>
</evidence>
<dbReference type="SUPFAM" id="SSF46548">
    <property type="entry name" value="alpha-helical ferredoxin"/>
    <property type="match status" value="1"/>
</dbReference>
<keyword evidence="6" id="KW-1185">Reference proteome</keyword>
<reference evidence="5 6" key="1">
    <citation type="submission" date="2018-07" db="EMBL/GenBank/DDBJ databases">
        <title>Genomic Encyclopedia of Type Strains, Phase IV (KMG-IV): sequencing the most valuable type-strain genomes for metagenomic binning, comparative biology and taxonomic classification.</title>
        <authorList>
            <person name="Goeker M."/>
        </authorList>
    </citation>
    <scope>NUCLEOTIDE SEQUENCE [LARGE SCALE GENOMIC DNA]</scope>
    <source>
        <strain evidence="5 6">DSM 26407</strain>
    </source>
</reference>
<evidence type="ECO:0000256" key="3">
    <source>
        <dbReference type="ARBA" id="ARBA00023014"/>
    </source>
</evidence>
<dbReference type="InterPro" id="IPR017896">
    <property type="entry name" value="4Fe4S_Fe-S-bd"/>
</dbReference>
<dbReference type="Proteomes" id="UP000252707">
    <property type="component" value="Unassembled WGS sequence"/>
</dbReference>
<dbReference type="GO" id="GO:0046872">
    <property type="term" value="F:metal ion binding"/>
    <property type="evidence" value="ECO:0007669"/>
    <property type="project" value="UniProtKB-KW"/>
</dbReference>
<dbReference type="EMBL" id="QPJY01000006">
    <property type="protein sequence ID" value="RCX29910.1"/>
    <property type="molecule type" value="Genomic_DNA"/>
</dbReference>
<organism evidence="5 6">
    <name type="scientific">Thioalbus denitrificans</name>
    <dbReference type="NCBI Taxonomy" id="547122"/>
    <lineage>
        <taxon>Bacteria</taxon>
        <taxon>Pseudomonadati</taxon>
        <taxon>Pseudomonadota</taxon>
        <taxon>Gammaproteobacteria</taxon>
        <taxon>Chromatiales</taxon>
        <taxon>Ectothiorhodospiraceae</taxon>
        <taxon>Thioalbus</taxon>
    </lineage>
</organism>
<accession>A0A369C7B8</accession>
<proteinExistence type="predicted"/>
<sequence length="379" mass="41633">MEQSEAKPGAAVILDREGLDRLLETLAAEGFRVLGPVARDGAVTYAPVRSTADLPVGLRDRQEGGVYRLESGRPEALFDYVHGPHTWKHHLFPPEQRLWRAERDGRGFRIESGADDEPPLALVGVRACELRAMAIQDRVFDNGQFAEPGYLGRRGKSFVVAVNCTRAGGTCFCSSMHADGPHASGGYDLALTEVMEAGAHWFLVETGSESGARVLERLPGRATAPAERSAAFDAVEQAAAAMGREMPPEAVDLLRCNVEHPRWDDVAGRCLSCGNCTLVCPTCFCSTVEDVTDLAGDVAERWRRWDSCFNLEFSYIHGGSVRRQVSARYRQWITHKLSTWWEQFGSSGCVGCGRCITWCPVGIDITAEVRAIRDSEERG</sequence>
<dbReference type="AlphaFoldDB" id="A0A369C7B8"/>
<dbReference type="GO" id="GO:0051536">
    <property type="term" value="F:iron-sulfur cluster binding"/>
    <property type="evidence" value="ECO:0007669"/>
    <property type="project" value="UniProtKB-KW"/>
</dbReference>
<evidence type="ECO:0000313" key="6">
    <source>
        <dbReference type="Proteomes" id="UP000252707"/>
    </source>
</evidence>
<name>A0A369C7B8_9GAMM</name>
<protein>
    <submittedName>
        <fullName evidence="5">4Fe-4S dicluster protein</fullName>
    </submittedName>
</protein>
<feature type="domain" description="4Fe-4S ferredoxin-type" evidence="4">
    <location>
        <begin position="259"/>
        <end position="291"/>
    </location>
</feature>
<evidence type="ECO:0000259" key="4">
    <source>
        <dbReference type="PROSITE" id="PS51379"/>
    </source>
</evidence>
<keyword evidence="2" id="KW-0408">Iron</keyword>
<dbReference type="RefSeq" id="WP_114280119.1">
    <property type="nucleotide sequence ID" value="NZ_QPJY01000006.1"/>
</dbReference>
<comment type="caution">
    <text evidence="5">The sequence shown here is derived from an EMBL/GenBank/DDBJ whole genome shotgun (WGS) entry which is preliminary data.</text>
</comment>
<evidence type="ECO:0000256" key="1">
    <source>
        <dbReference type="ARBA" id="ARBA00022723"/>
    </source>
</evidence>